<evidence type="ECO:0000256" key="2">
    <source>
        <dbReference type="ARBA" id="ARBA00022723"/>
    </source>
</evidence>
<dbReference type="GO" id="GO:0006351">
    <property type="term" value="P:DNA-templated transcription"/>
    <property type="evidence" value="ECO:0007669"/>
    <property type="project" value="InterPro"/>
</dbReference>
<protein>
    <submittedName>
        <fullName evidence="7">Zn(II)2Cys6 transcriptional activator</fullName>
    </submittedName>
</protein>
<evidence type="ECO:0000313" key="8">
    <source>
        <dbReference type="Proteomes" id="UP000572754"/>
    </source>
</evidence>
<evidence type="ECO:0000259" key="6">
    <source>
        <dbReference type="SMART" id="SM00906"/>
    </source>
</evidence>
<dbReference type="GO" id="GO:0003677">
    <property type="term" value="F:DNA binding"/>
    <property type="evidence" value="ECO:0007669"/>
    <property type="project" value="InterPro"/>
</dbReference>
<reference evidence="7 8" key="2">
    <citation type="submission" date="2020-05" db="EMBL/GenBank/DDBJ databases">
        <title>Identification and distribution of gene clusters putatively required for synthesis of sphingolipid metabolism inhibitors in phylogenetically diverse species of the filamentous fungus Fusarium.</title>
        <authorList>
            <person name="Kim H.-S."/>
            <person name="Busman M."/>
            <person name="Brown D.W."/>
            <person name="Divon H."/>
            <person name="Uhlig S."/>
            <person name="Proctor R.H."/>
        </authorList>
    </citation>
    <scope>NUCLEOTIDE SEQUENCE [LARGE SCALE GENOMIC DNA]</scope>
    <source>
        <strain evidence="7 8">NRRL 25331</strain>
    </source>
</reference>
<comment type="subcellular location">
    <subcellularLocation>
        <location evidence="1">Nucleus</location>
    </subcellularLocation>
</comment>
<keyword evidence="3" id="KW-0805">Transcription regulation</keyword>
<evidence type="ECO:0000256" key="3">
    <source>
        <dbReference type="ARBA" id="ARBA00023015"/>
    </source>
</evidence>
<dbReference type="GO" id="GO:0000981">
    <property type="term" value="F:DNA-binding transcription factor activity, RNA polymerase II-specific"/>
    <property type="evidence" value="ECO:0007669"/>
    <property type="project" value="InterPro"/>
</dbReference>
<dbReference type="Pfam" id="PF04082">
    <property type="entry name" value="Fungal_trans"/>
    <property type="match status" value="1"/>
</dbReference>
<feature type="domain" description="Xylanolytic transcriptional activator regulatory" evidence="6">
    <location>
        <begin position="79"/>
        <end position="157"/>
    </location>
</feature>
<organism evidence="7 8">
    <name type="scientific">Fusarium circinatum</name>
    <name type="common">Pitch canker fungus</name>
    <name type="synonym">Gibberella circinata</name>
    <dbReference type="NCBI Taxonomy" id="48490"/>
    <lineage>
        <taxon>Eukaryota</taxon>
        <taxon>Fungi</taxon>
        <taxon>Dikarya</taxon>
        <taxon>Ascomycota</taxon>
        <taxon>Pezizomycotina</taxon>
        <taxon>Sordariomycetes</taxon>
        <taxon>Hypocreomycetidae</taxon>
        <taxon>Hypocreales</taxon>
        <taxon>Nectriaceae</taxon>
        <taxon>Fusarium</taxon>
        <taxon>Fusarium fujikuroi species complex</taxon>
    </lineage>
</organism>
<dbReference type="Proteomes" id="UP000572754">
    <property type="component" value="Unassembled WGS sequence"/>
</dbReference>
<keyword evidence="2" id="KW-0479">Metal-binding</keyword>
<evidence type="ECO:0000256" key="5">
    <source>
        <dbReference type="ARBA" id="ARBA00023242"/>
    </source>
</evidence>
<keyword evidence="5" id="KW-0539">Nucleus</keyword>
<evidence type="ECO:0000313" key="7">
    <source>
        <dbReference type="EMBL" id="KAF5680097.1"/>
    </source>
</evidence>
<dbReference type="InterPro" id="IPR050815">
    <property type="entry name" value="TF_fung"/>
</dbReference>
<keyword evidence="8" id="KW-1185">Reference proteome</keyword>
<dbReference type="InterPro" id="IPR007219">
    <property type="entry name" value="XnlR_reg_dom"/>
</dbReference>
<reference evidence="8" key="1">
    <citation type="journal article" date="2020" name="BMC Genomics">
        <title>Correction to: Identification and distribution of gene clusters required for synthesis of sphingolipid metabolism inhibitors in diverse species of the filamentous fungus Fusarium.</title>
        <authorList>
            <person name="Kim H.S."/>
            <person name="Lohmar J.M."/>
            <person name="Busman M."/>
            <person name="Brown D.W."/>
            <person name="Naumann T.A."/>
            <person name="Divon H.H."/>
            <person name="Lysoe E."/>
            <person name="Uhlig S."/>
            <person name="Proctor R.H."/>
        </authorList>
    </citation>
    <scope>NUCLEOTIDE SEQUENCE [LARGE SCALE GENOMIC DNA]</scope>
    <source>
        <strain evidence="8">NRRL 25331</strain>
    </source>
</reference>
<dbReference type="EMBL" id="JAAQPE010000199">
    <property type="protein sequence ID" value="KAF5680097.1"/>
    <property type="molecule type" value="Genomic_DNA"/>
</dbReference>
<keyword evidence="4" id="KW-0804">Transcription</keyword>
<proteinExistence type="predicted"/>
<dbReference type="SMART" id="SM00906">
    <property type="entry name" value="Fungal_trans"/>
    <property type="match status" value="1"/>
</dbReference>
<evidence type="ECO:0000256" key="4">
    <source>
        <dbReference type="ARBA" id="ARBA00023163"/>
    </source>
</evidence>
<name>A0A8H5U2I8_FUSCI</name>
<dbReference type="PANTHER" id="PTHR47338">
    <property type="entry name" value="ZN(II)2CYS6 TRANSCRIPTION FACTOR (EUROFUNG)-RELATED"/>
    <property type="match status" value="1"/>
</dbReference>
<dbReference type="PANTHER" id="PTHR47338:SF10">
    <property type="entry name" value="TRANSCRIPTION FACTOR DOMAIN-CONTAINING PROTEIN-RELATED"/>
    <property type="match status" value="1"/>
</dbReference>
<dbReference type="GO" id="GO:0008270">
    <property type="term" value="F:zinc ion binding"/>
    <property type="evidence" value="ECO:0007669"/>
    <property type="project" value="InterPro"/>
</dbReference>
<evidence type="ECO:0000256" key="1">
    <source>
        <dbReference type="ARBA" id="ARBA00004123"/>
    </source>
</evidence>
<dbReference type="GO" id="GO:0005634">
    <property type="term" value="C:nucleus"/>
    <property type="evidence" value="ECO:0007669"/>
    <property type="project" value="UniProtKB-SubCell"/>
</dbReference>
<sequence>MASAAETSDAYRHLGMVFYKRALKYLQNDDFGVCDDFPVKALANQSTQDISESSTTLGHVQARALISCFEAEHSMFSKASITLCSAIRAAQMLNLHQVDFNGLNMGHHVDWIGVEERRRTWWTIFCYDRFTCATTGWPALIYDHNIKTRLPASEKAYENGQEEHTRFLGDQLLESEQHSTFAGAVLAAHIFHRTIEHTGTNNSQDQEDLDFNGDLYWQRHKGIDNDLKFMLLMLPKNLSLPANYRTHNAIFVNVMLQTATICLHRAALWRMKSNLQGLPSYLIRLSQDRLLPAAEEILNIFRMIPDLGATFTNPLICFSAYMAALVFMASTSMTELDGEHGQNLDFIIKILAAFGNTNLVANALANEIIKEMRQCGITSPSMSKVNLQETPLDIPLLATQRLYSHPRGSFS</sequence>
<accession>A0A8H5U2I8</accession>
<gene>
    <name evidence="7" type="ORF">FCIRC_5950</name>
</gene>
<dbReference type="AlphaFoldDB" id="A0A8H5U2I8"/>
<dbReference type="CDD" id="cd12148">
    <property type="entry name" value="fungal_TF_MHR"/>
    <property type="match status" value="1"/>
</dbReference>
<comment type="caution">
    <text evidence="7">The sequence shown here is derived from an EMBL/GenBank/DDBJ whole genome shotgun (WGS) entry which is preliminary data.</text>
</comment>